<evidence type="ECO:0000313" key="2">
    <source>
        <dbReference type="EMBL" id="KKZ60431.1"/>
    </source>
</evidence>
<keyword evidence="1" id="KW-0812">Transmembrane</keyword>
<dbReference type="VEuPathDB" id="FungiDB:EMCG_00717"/>
<gene>
    <name evidence="2" type="ORF">EMCG_00717</name>
</gene>
<dbReference type="AlphaFoldDB" id="A0A0G2J6Y5"/>
<dbReference type="EMBL" id="LCZI01001536">
    <property type="protein sequence ID" value="KKZ60431.1"/>
    <property type="molecule type" value="Genomic_DNA"/>
</dbReference>
<keyword evidence="1" id="KW-0472">Membrane</keyword>
<dbReference type="OrthoDB" id="4184211at2759"/>
<accession>A0A0G2J6Y5</accession>
<feature type="transmembrane region" description="Helical" evidence="1">
    <location>
        <begin position="211"/>
        <end position="237"/>
    </location>
</feature>
<keyword evidence="1" id="KW-1133">Transmembrane helix</keyword>
<sequence>MNQLGPLLGIPLLRFGRRYAIPKFATSPSDSRYRYRLNKSPNLPTAGPTAKDLIRSIQELVDIGHSGPLSSVLLPEPSLILYEKLPPTLFHTRLGNQIGHKLAPTPSSPITLTSPEVAKEALIHLPISTLPELESPFISNNPTHATPSIASSFHIPYFSTLPPATTTTTMTTTTMAITSNNNLFTILQTMDSIDELIIWASERPLSYAVALVIYVLVLLFLISMLIVEVTDFIWALVRTKLPSWRPNCSLTWGRRRVIHLSGPERRLIAVPIVDNDEKHTEMNYATCDEREQC</sequence>
<protein>
    <submittedName>
        <fullName evidence="2">Uncharacterized protein</fullName>
    </submittedName>
</protein>
<organism evidence="2 3">
    <name type="scientific">[Emmonsia] crescens</name>
    <dbReference type="NCBI Taxonomy" id="73230"/>
    <lineage>
        <taxon>Eukaryota</taxon>
        <taxon>Fungi</taxon>
        <taxon>Dikarya</taxon>
        <taxon>Ascomycota</taxon>
        <taxon>Pezizomycotina</taxon>
        <taxon>Eurotiomycetes</taxon>
        <taxon>Eurotiomycetidae</taxon>
        <taxon>Onygenales</taxon>
        <taxon>Ajellomycetaceae</taxon>
        <taxon>Emergomyces</taxon>
    </lineage>
</organism>
<name>A0A0G2J6Y5_9EURO</name>
<evidence type="ECO:0000313" key="3">
    <source>
        <dbReference type="Proteomes" id="UP000034164"/>
    </source>
</evidence>
<comment type="caution">
    <text evidence="2">The sequence shown here is derived from an EMBL/GenBank/DDBJ whole genome shotgun (WGS) entry which is preliminary data.</text>
</comment>
<proteinExistence type="predicted"/>
<dbReference type="Proteomes" id="UP000034164">
    <property type="component" value="Unassembled WGS sequence"/>
</dbReference>
<reference evidence="3" key="1">
    <citation type="journal article" date="2015" name="PLoS Genet.">
        <title>The dynamic genome and transcriptome of the human fungal pathogen Blastomyces and close relative Emmonsia.</title>
        <authorList>
            <person name="Munoz J.F."/>
            <person name="Gauthier G.M."/>
            <person name="Desjardins C.A."/>
            <person name="Gallo J.E."/>
            <person name="Holder J."/>
            <person name="Sullivan T.D."/>
            <person name="Marty A.J."/>
            <person name="Carmen J.C."/>
            <person name="Chen Z."/>
            <person name="Ding L."/>
            <person name="Gujja S."/>
            <person name="Magrini V."/>
            <person name="Misas E."/>
            <person name="Mitreva M."/>
            <person name="Priest M."/>
            <person name="Saif S."/>
            <person name="Whiston E.A."/>
            <person name="Young S."/>
            <person name="Zeng Q."/>
            <person name="Goldman W.E."/>
            <person name="Mardis E.R."/>
            <person name="Taylor J.W."/>
            <person name="McEwen J.G."/>
            <person name="Clay O.K."/>
            <person name="Klein B.S."/>
            <person name="Cuomo C.A."/>
        </authorList>
    </citation>
    <scope>NUCLEOTIDE SEQUENCE [LARGE SCALE GENOMIC DNA]</scope>
    <source>
        <strain evidence="3">UAMH 3008</strain>
    </source>
</reference>
<evidence type="ECO:0000256" key="1">
    <source>
        <dbReference type="SAM" id="Phobius"/>
    </source>
</evidence>